<gene>
    <name evidence="3" type="ORF">ILUMI_24595</name>
</gene>
<dbReference type="Proteomes" id="UP000801492">
    <property type="component" value="Unassembled WGS sequence"/>
</dbReference>
<dbReference type="PANTHER" id="PTHR47272:SF2">
    <property type="entry name" value="PIGGYBAC TRANSPOSABLE ELEMENT-DERIVED PROTEIN 3-LIKE"/>
    <property type="match status" value="1"/>
</dbReference>
<organism evidence="3 4">
    <name type="scientific">Ignelater luminosus</name>
    <name type="common">Cucubano</name>
    <name type="synonym">Pyrophorus luminosus</name>
    <dbReference type="NCBI Taxonomy" id="2038154"/>
    <lineage>
        <taxon>Eukaryota</taxon>
        <taxon>Metazoa</taxon>
        <taxon>Ecdysozoa</taxon>
        <taxon>Arthropoda</taxon>
        <taxon>Hexapoda</taxon>
        <taxon>Insecta</taxon>
        <taxon>Pterygota</taxon>
        <taxon>Neoptera</taxon>
        <taxon>Endopterygota</taxon>
        <taxon>Coleoptera</taxon>
        <taxon>Polyphaga</taxon>
        <taxon>Elateriformia</taxon>
        <taxon>Elateroidea</taxon>
        <taxon>Elateridae</taxon>
        <taxon>Agrypninae</taxon>
        <taxon>Pyrophorini</taxon>
        <taxon>Ignelater</taxon>
    </lineage>
</organism>
<reference evidence="3" key="1">
    <citation type="submission" date="2019-08" db="EMBL/GenBank/DDBJ databases">
        <title>The genome of the North American firefly Photinus pyralis.</title>
        <authorList>
            <consortium name="Photinus pyralis genome working group"/>
            <person name="Fallon T.R."/>
            <person name="Sander Lower S.E."/>
            <person name="Weng J.-K."/>
        </authorList>
    </citation>
    <scope>NUCLEOTIDE SEQUENCE</scope>
    <source>
        <strain evidence="3">TRF0915ILg1</strain>
        <tissue evidence="3">Whole body</tissue>
    </source>
</reference>
<name>A0A8K0CD63_IGNLU</name>
<evidence type="ECO:0000313" key="3">
    <source>
        <dbReference type="EMBL" id="KAF2881575.1"/>
    </source>
</evidence>
<keyword evidence="4" id="KW-1185">Reference proteome</keyword>
<feature type="region of interest" description="Disordered" evidence="1">
    <location>
        <begin position="215"/>
        <end position="243"/>
    </location>
</feature>
<evidence type="ECO:0000313" key="4">
    <source>
        <dbReference type="Proteomes" id="UP000801492"/>
    </source>
</evidence>
<sequence>MPDLGAARNIVVRLSSVVPGDVHHKIYYDNYFASIPLVAYLEKWKIHSVATVRTNRLYNYKSVTEKEMRKMDRGSMVEETTSFQNLDVHVVQWYDNKIVLLMFNWCGTEPTFKINRYYYVKSERIRKEISCPNIVKQYNKHMGSADLQDSFLGLYPIKIKSRKWYHRIFYHMLDVITVNAWILDKKIKTQLRKKDKIIPLLAFKTALAQLLCSRGSSSSSKRGRPSINTPQPQKKRRCIEARPDGYMTTDELLSMDTLQTNWMQRKVKSKVPDM</sequence>
<dbReference type="PANTHER" id="PTHR47272">
    <property type="entry name" value="DDE_TNP_1_7 DOMAIN-CONTAINING PROTEIN"/>
    <property type="match status" value="1"/>
</dbReference>
<protein>
    <recommendedName>
        <fullName evidence="2">PiggyBac transposable element-derived protein domain-containing protein</fullName>
    </recommendedName>
</protein>
<proteinExistence type="predicted"/>
<comment type="caution">
    <text evidence="3">The sequence shown here is derived from an EMBL/GenBank/DDBJ whole genome shotgun (WGS) entry which is preliminary data.</text>
</comment>
<feature type="domain" description="PiggyBac transposable element-derived protein" evidence="2">
    <location>
        <begin position="3"/>
        <end position="181"/>
    </location>
</feature>
<dbReference type="InterPro" id="IPR029526">
    <property type="entry name" value="PGBD"/>
</dbReference>
<dbReference type="OrthoDB" id="6783909at2759"/>
<dbReference type="AlphaFoldDB" id="A0A8K0CD63"/>
<accession>A0A8K0CD63</accession>
<evidence type="ECO:0000259" key="2">
    <source>
        <dbReference type="Pfam" id="PF13843"/>
    </source>
</evidence>
<evidence type="ECO:0000256" key="1">
    <source>
        <dbReference type="SAM" id="MobiDB-lite"/>
    </source>
</evidence>
<dbReference type="EMBL" id="VTPC01090722">
    <property type="protein sequence ID" value="KAF2881575.1"/>
    <property type="molecule type" value="Genomic_DNA"/>
</dbReference>
<dbReference type="Pfam" id="PF13843">
    <property type="entry name" value="DDE_Tnp_1_7"/>
    <property type="match status" value="1"/>
</dbReference>